<dbReference type="RefSeq" id="WP_306983505.1">
    <property type="nucleotide sequence ID" value="NZ_JAUSUA010000004.1"/>
</dbReference>
<reference evidence="3 4" key="1">
    <citation type="submission" date="2023-07" db="EMBL/GenBank/DDBJ databases">
        <title>Genomic Encyclopedia of Type Strains, Phase IV (KMG-IV): sequencing the most valuable type-strain genomes for metagenomic binning, comparative biology and taxonomic classification.</title>
        <authorList>
            <person name="Goeker M."/>
        </authorList>
    </citation>
    <scope>NUCLEOTIDE SEQUENCE [LARGE SCALE GENOMIC DNA]</scope>
    <source>
        <strain evidence="3 4">DSM 19154</strain>
    </source>
</reference>
<evidence type="ECO:0000313" key="4">
    <source>
        <dbReference type="Proteomes" id="UP001225034"/>
    </source>
</evidence>
<dbReference type="InterPro" id="IPR036291">
    <property type="entry name" value="NAD(P)-bd_dom_sf"/>
</dbReference>
<dbReference type="InterPro" id="IPR001509">
    <property type="entry name" value="Epimerase_deHydtase"/>
</dbReference>
<dbReference type="SUPFAM" id="SSF51735">
    <property type="entry name" value="NAD(P)-binding Rossmann-fold domains"/>
    <property type="match status" value="1"/>
</dbReference>
<dbReference type="Gene3D" id="3.40.50.720">
    <property type="entry name" value="NAD(P)-binding Rossmann-like Domain"/>
    <property type="match status" value="1"/>
</dbReference>
<dbReference type="EMBL" id="JAUSUA010000004">
    <property type="protein sequence ID" value="MDQ0207868.1"/>
    <property type="molecule type" value="Genomic_DNA"/>
</dbReference>
<dbReference type="GO" id="GO:0003978">
    <property type="term" value="F:UDP-glucose 4-epimerase activity"/>
    <property type="evidence" value="ECO:0007669"/>
    <property type="project" value="UniProtKB-EC"/>
</dbReference>
<evidence type="ECO:0000259" key="2">
    <source>
        <dbReference type="Pfam" id="PF01370"/>
    </source>
</evidence>
<keyword evidence="3" id="KW-0413">Isomerase</keyword>
<evidence type="ECO:0000313" key="3">
    <source>
        <dbReference type="EMBL" id="MDQ0207868.1"/>
    </source>
</evidence>
<dbReference type="EC" id="5.1.3.2" evidence="3"/>
<comment type="similarity">
    <text evidence="1">Belongs to the NAD(P)-dependent epimerase/dehydratase family.</text>
</comment>
<dbReference type="Proteomes" id="UP001225034">
    <property type="component" value="Unassembled WGS sequence"/>
</dbReference>
<dbReference type="Pfam" id="PF01370">
    <property type="entry name" value="Epimerase"/>
    <property type="match status" value="1"/>
</dbReference>
<evidence type="ECO:0000256" key="1">
    <source>
        <dbReference type="ARBA" id="ARBA00007637"/>
    </source>
</evidence>
<dbReference type="PANTHER" id="PTHR43000">
    <property type="entry name" value="DTDP-D-GLUCOSE 4,6-DEHYDRATASE-RELATED"/>
    <property type="match status" value="1"/>
</dbReference>
<organism evidence="3 4">
    <name type="scientific">Alkalicoccobacillus murimartini</name>
    <dbReference type="NCBI Taxonomy" id="171685"/>
    <lineage>
        <taxon>Bacteria</taxon>
        <taxon>Bacillati</taxon>
        <taxon>Bacillota</taxon>
        <taxon>Bacilli</taxon>
        <taxon>Bacillales</taxon>
        <taxon>Bacillaceae</taxon>
        <taxon>Alkalicoccobacillus</taxon>
    </lineage>
</organism>
<proteinExistence type="inferred from homology"/>
<accession>A0ABT9YJT0</accession>
<protein>
    <submittedName>
        <fullName evidence="3">UDP-glucose 4-epimerase</fullName>
        <ecNumber evidence="3">5.1.3.2</ecNumber>
    </submittedName>
</protein>
<name>A0ABT9YJT0_9BACI</name>
<gene>
    <name evidence="3" type="ORF">J2S05_002677</name>
</gene>
<sequence length="317" mass="35201">MGKRFNHVLVTGGAGFIGSKLVAALLHQAEKITIIDDLSTGNRDEVPEHPAITFIEDSILNEQLLEDILPEIDIVFHIACRNLVLSVTDMKEDFEVNLRGAYTLLDQIRKYGTKVTRFVYTSTASVYGDADVLPTPLDQIKVRMPYAASKYGAEQYAQVFHYLHQIPTTILRLSNVYGPGQVATNPYCGVVAKFFEARIAGLPMTIFGDGKQTRDFTYIDDAIDAILFAGDQKEAIGEIFNIATGIETSILGLSEEVGKAFGDKTPEQLFSTKRTIDTIDRRCLAIEKTTQLLKWSPTISIEEGIQRTYDWLLGGKP</sequence>
<keyword evidence="4" id="KW-1185">Reference proteome</keyword>
<comment type="caution">
    <text evidence="3">The sequence shown here is derived from an EMBL/GenBank/DDBJ whole genome shotgun (WGS) entry which is preliminary data.</text>
</comment>
<feature type="domain" description="NAD-dependent epimerase/dehydratase" evidence="2">
    <location>
        <begin position="8"/>
        <end position="243"/>
    </location>
</feature>